<organism evidence="1 2">
    <name type="scientific">Mycolicibacterium neoaurum VKM Ac-1815D</name>
    <dbReference type="NCBI Taxonomy" id="700508"/>
    <lineage>
        <taxon>Bacteria</taxon>
        <taxon>Bacillati</taxon>
        <taxon>Actinomycetota</taxon>
        <taxon>Actinomycetes</taxon>
        <taxon>Mycobacteriales</taxon>
        <taxon>Mycobacteriaceae</taxon>
        <taxon>Mycolicibacterium</taxon>
    </lineage>
</organism>
<accession>V5XJG4</accession>
<proteinExistence type="predicted"/>
<name>V5XJG4_MYCNE</name>
<gene>
    <name evidence="1" type="ORF">D174_16735</name>
</gene>
<reference evidence="1 2" key="1">
    <citation type="journal article" date="2014" name="Genome Announc.">
        <title>Complete Genome Sequence of Sterol-Transforming Mycobacterium neoaurum Strain VKM Ac-1815D.</title>
        <authorList>
            <person name="Shtratnikova V.Y."/>
            <person name="Bragin E.Y."/>
            <person name="Dovbnya D.V."/>
            <person name="Pekov Y.A."/>
            <person name="Schelkunov M.I."/>
            <person name="Strizhov N."/>
            <person name="Ivashina T.V."/>
            <person name="Ashapkin V.V."/>
            <person name="Donova M.V."/>
        </authorList>
    </citation>
    <scope>NUCLEOTIDE SEQUENCE [LARGE SCALE GENOMIC DNA]</scope>
    <source>
        <strain evidence="1 2">VKM Ac-1815D</strain>
    </source>
</reference>
<dbReference type="AlphaFoldDB" id="V5XJG4"/>
<keyword evidence="2" id="KW-1185">Reference proteome</keyword>
<dbReference type="EMBL" id="CP006936">
    <property type="protein sequence ID" value="AHC27986.1"/>
    <property type="molecule type" value="Genomic_DNA"/>
</dbReference>
<protein>
    <submittedName>
        <fullName evidence="1">Uncharacterized protein</fullName>
    </submittedName>
</protein>
<dbReference type="Proteomes" id="UP000018763">
    <property type="component" value="Chromosome"/>
</dbReference>
<evidence type="ECO:0000313" key="2">
    <source>
        <dbReference type="Proteomes" id="UP000018763"/>
    </source>
</evidence>
<evidence type="ECO:0000313" key="1">
    <source>
        <dbReference type="EMBL" id="AHC27986.1"/>
    </source>
</evidence>
<sequence length="45" mass="4959">MVHGFSLSSMSWVSSLQRNAYSNNVAAMTVNVIKRFAQDGPLDDI</sequence>